<feature type="region of interest" description="Disordered" evidence="1">
    <location>
        <begin position="194"/>
        <end position="226"/>
    </location>
</feature>
<protein>
    <submittedName>
        <fullName evidence="2">Uncharacterized protein</fullName>
    </submittedName>
</protein>
<comment type="caution">
    <text evidence="2">The sequence shown here is derived from an EMBL/GenBank/DDBJ whole genome shotgun (WGS) entry which is preliminary data.</text>
</comment>
<evidence type="ECO:0000256" key="1">
    <source>
        <dbReference type="SAM" id="MobiDB-lite"/>
    </source>
</evidence>
<gene>
    <name evidence="2" type="ORF">QWZ16_18095</name>
</gene>
<dbReference type="RefSeq" id="WP_170882710.1">
    <property type="nucleotide sequence ID" value="NZ_JABEYA020000005.1"/>
</dbReference>
<accession>A0ABT8BZK6</accession>
<keyword evidence="3" id="KW-1185">Reference proteome</keyword>
<feature type="compositionally biased region" description="Polar residues" evidence="1">
    <location>
        <begin position="210"/>
        <end position="226"/>
    </location>
</feature>
<evidence type="ECO:0000313" key="3">
    <source>
        <dbReference type="Proteomes" id="UP001238540"/>
    </source>
</evidence>
<reference evidence="3" key="1">
    <citation type="journal article" date="2019" name="Int. J. Syst. Evol. Microbiol.">
        <title>The Global Catalogue of Microorganisms (GCM) 10K type strain sequencing project: providing services to taxonomists for standard genome sequencing and annotation.</title>
        <authorList>
            <consortium name="The Broad Institute Genomics Platform"/>
            <consortium name="The Broad Institute Genome Sequencing Center for Infectious Disease"/>
            <person name="Wu L."/>
            <person name="Ma J."/>
        </authorList>
    </citation>
    <scope>NUCLEOTIDE SEQUENCE [LARGE SCALE GENOMIC DNA]</scope>
    <source>
        <strain evidence="3">CECT 7398</strain>
    </source>
</reference>
<proteinExistence type="predicted"/>
<organism evidence="2 3">
    <name type="scientific">Vibrio ostreicida</name>
    <dbReference type="NCBI Taxonomy" id="526588"/>
    <lineage>
        <taxon>Bacteria</taxon>
        <taxon>Pseudomonadati</taxon>
        <taxon>Pseudomonadota</taxon>
        <taxon>Gammaproteobacteria</taxon>
        <taxon>Vibrionales</taxon>
        <taxon>Vibrionaceae</taxon>
        <taxon>Vibrio</taxon>
    </lineage>
</organism>
<name>A0ABT8BZK6_9VIBR</name>
<evidence type="ECO:0000313" key="2">
    <source>
        <dbReference type="EMBL" id="MDN3611513.1"/>
    </source>
</evidence>
<feature type="region of interest" description="Disordered" evidence="1">
    <location>
        <begin position="1"/>
        <end position="32"/>
    </location>
</feature>
<dbReference type="Proteomes" id="UP001238540">
    <property type="component" value="Unassembled WGS sequence"/>
</dbReference>
<sequence length="226" mass="25244">MNSNTLNQTNARVSINNDNSNAFDEQTESSSVYDRQDAMQRLAEMSLPIGTKAIMLNVDSVIADAMKTINSSLKQSSNHIEKQRIKLMKQHPSLTQAYDPQGDTPSQTEQSSSLEATGAANNPTAPLETLNHIARQTLVNFNQNYESQMTGNHREKQQHVVETQSSVTQAVLDMQKKMMIKHQSYQKQRLGIDEPSNNVLKNKPEKTQDQKQNVAVTSATQTLSIE</sequence>
<feature type="region of interest" description="Disordered" evidence="1">
    <location>
        <begin position="95"/>
        <end position="125"/>
    </location>
</feature>
<dbReference type="EMBL" id="JAUFQC010000027">
    <property type="protein sequence ID" value="MDN3611513.1"/>
    <property type="molecule type" value="Genomic_DNA"/>
</dbReference>
<feature type="compositionally biased region" description="Polar residues" evidence="1">
    <location>
        <begin position="95"/>
        <end position="124"/>
    </location>
</feature>